<dbReference type="InterPro" id="IPR018484">
    <property type="entry name" value="FGGY_N"/>
</dbReference>
<dbReference type="CDD" id="cd07804">
    <property type="entry name" value="ASKHA_NBD_FGGY_RrXK-like"/>
    <property type="match status" value="1"/>
</dbReference>
<evidence type="ECO:0000256" key="3">
    <source>
        <dbReference type="ARBA" id="ARBA00022777"/>
    </source>
</evidence>
<comment type="caution">
    <text evidence="7">The sequence shown here is derived from an EMBL/GenBank/DDBJ whole genome shotgun (WGS) entry which is preliminary data.</text>
</comment>
<dbReference type="PIRSF" id="PIRSF000538">
    <property type="entry name" value="GlpK"/>
    <property type="match status" value="1"/>
</dbReference>
<keyword evidence="8" id="KW-1185">Reference proteome</keyword>
<dbReference type="PANTHER" id="PTHR43095">
    <property type="entry name" value="SUGAR KINASE"/>
    <property type="match status" value="1"/>
</dbReference>
<dbReference type="PROSITE" id="PS00445">
    <property type="entry name" value="FGGY_KINASES_2"/>
    <property type="match status" value="1"/>
</dbReference>
<dbReference type="InterPro" id="IPR050406">
    <property type="entry name" value="FGGY_Carb_Kinase"/>
</dbReference>
<dbReference type="Pfam" id="PF02782">
    <property type="entry name" value="FGGY_C"/>
    <property type="match status" value="1"/>
</dbReference>
<gene>
    <name evidence="7" type="ORF">J2X19_000044</name>
</gene>
<feature type="domain" description="Carbohydrate kinase FGGY C-terminal" evidence="6">
    <location>
        <begin position="264"/>
        <end position="459"/>
    </location>
</feature>
<sequence length="521" mass="55841">MQHTTYVIGVDIGTQSTKAVLVSAQGEIVAQCAQGYQVETPKPLWAQQWPDVWLDAVEYCIKGVLAQADIAVAAIKSICVSSLYGGSGIPVDAQGEALYPSLIWMDRRAQDEVRWVRDHVDLERLFDITGNGVDSYYGYTKMLWLREKEPAVWARTQQFLPPNSYVNARLTGEVAVDHSSAGNIGGVYDVKARGWSDEALQMLSIPRRMMPDRLVESSGVVGPLLPAWAERLGLPAGIPVVAGGVDAAVATLAAGAAQPGNHVAMIGTSMCWGTVRPSVDARHGLISMPHVFNGAQDLYVFGGAITAGASVTWFRETFCQAEIATGKALGVDPHSLLEKDAAPLPPGSDGLLFLPYLMGERSPVWDAQASGAFVGLGLHHGRANLYRAVLEGVSYALRHNIEAGVKGIAQLDERLVVVGGASHSDMWMQIIADVTGRPVFTLADDVEASLGAAMLAAFGAGLIDADAVRRGWVRPVLRTTPQAAAHAAYNDLFAQYVELYPALKPTMHRLRQPPQGDTPTT</sequence>
<dbReference type="InterPro" id="IPR018483">
    <property type="entry name" value="Carb_kinase_FGGY_CS"/>
</dbReference>
<evidence type="ECO:0000259" key="6">
    <source>
        <dbReference type="Pfam" id="PF02782"/>
    </source>
</evidence>
<evidence type="ECO:0000256" key="2">
    <source>
        <dbReference type="ARBA" id="ARBA00022679"/>
    </source>
</evidence>
<evidence type="ECO:0000259" key="5">
    <source>
        <dbReference type="Pfam" id="PF00370"/>
    </source>
</evidence>
<evidence type="ECO:0000256" key="1">
    <source>
        <dbReference type="ARBA" id="ARBA00009156"/>
    </source>
</evidence>
<dbReference type="InterPro" id="IPR043129">
    <property type="entry name" value="ATPase_NBD"/>
</dbReference>
<name>A0ABU2C225_9BURK</name>
<feature type="domain" description="Carbohydrate kinase FGGY N-terminal" evidence="5">
    <location>
        <begin position="6"/>
        <end position="252"/>
    </location>
</feature>
<accession>A0ABU2C225</accession>
<dbReference type="Pfam" id="PF00370">
    <property type="entry name" value="FGGY_N"/>
    <property type="match status" value="1"/>
</dbReference>
<dbReference type="Proteomes" id="UP001180487">
    <property type="component" value="Unassembled WGS sequence"/>
</dbReference>
<dbReference type="InterPro" id="IPR018485">
    <property type="entry name" value="FGGY_C"/>
</dbReference>
<dbReference type="PANTHER" id="PTHR43095:SF5">
    <property type="entry name" value="XYLULOSE KINASE"/>
    <property type="match status" value="1"/>
</dbReference>
<evidence type="ECO:0000313" key="8">
    <source>
        <dbReference type="Proteomes" id="UP001180487"/>
    </source>
</evidence>
<keyword evidence="3 4" id="KW-0418">Kinase</keyword>
<dbReference type="GO" id="GO:0004856">
    <property type="term" value="F:D-xylulokinase activity"/>
    <property type="evidence" value="ECO:0007669"/>
    <property type="project" value="UniProtKB-EC"/>
</dbReference>
<dbReference type="RefSeq" id="WP_310369568.1">
    <property type="nucleotide sequence ID" value="NZ_JAVDXT010000001.1"/>
</dbReference>
<dbReference type="EMBL" id="JAVDXT010000001">
    <property type="protein sequence ID" value="MDR7375386.1"/>
    <property type="molecule type" value="Genomic_DNA"/>
</dbReference>
<dbReference type="EC" id="2.7.1.17" evidence="7"/>
<keyword evidence="2 4" id="KW-0808">Transferase</keyword>
<organism evidence="7 8">
    <name type="scientific">Rhodoferax ferrireducens</name>
    <dbReference type="NCBI Taxonomy" id="192843"/>
    <lineage>
        <taxon>Bacteria</taxon>
        <taxon>Pseudomonadati</taxon>
        <taxon>Pseudomonadota</taxon>
        <taxon>Betaproteobacteria</taxon>
        <taxon>Burkholderiales</taxon>
        <taxon>Comamonadaceae</taxon>
        <taxon>Rhodoferax</taxon>
    </lineage>
</organism>
<reference evidence="7 8" key="1">
    <citation type="submission" date="2023-07" db="EMBL/GenBank/DDBJ databases">
        <title>Sorghum-associated microbial communities from plants grown in Nebraska, USA.</title>
        <authorList>
            <person name="Schachtman D."/>
        </authorList>
    </citation>
    <scope>NUCLEOTIDE SEQUENCE [LARGE SCALE GENOMIC DNA]</scope>
    <source>
        <strain evidence="7 8">BE313</strain>
    </source>
</reference>
<evidence type="ECO:0000313" key="7">
    <source>
        <dbReference type="EMBL" id="MDR7375386.1"/>
    </source>
</evidence>
<dbReference type="SUPFAM" id="SSF53067">
    <property type="entry name" value="Actin-like ATPase domain"/>
    <property type="match status" value="2"/>
</dbReference>
<protein>
    <submittedName>
        <fullName evidence="7">Xylulokinase</fullName>
        <ecNumber evidence="7">2.7.1.17</ecNumber>
    </submittedName>
</protein>
<dbReference type="Gene3D" id="3.30.420.40">
    <property type="match status" value="2"/>
</dbReference>
<dbReference type="InterPro" id="IPR000577">
    <property type="entry name" value="Carb_kinase_FGGY"/>
</dbReference>
<proteinExistence type="inferred from homology"/>
<evidence type="ECO:0000256" key="4">
    <source>
        <dbReference type="RuleBase" id="RU003733"/>
    </source>
</evidence>
<comment type="similarity">
    <text evidence="1 4">Belongs to the FGGY kinase family.</text>
</comment>